<evidence type="ECO:0000256" key="4">
    <source>
        <dbReference type="ARBA" id="ARBA00022741"/>
    </source>
</evidence>
<protein>
    <recommendedName>
        <fullName evidence="10">Type I restriction enzyme endonuclease subunit</fullName>
        <shortName evidence="10">R protein</shortName>
        <ecNumber evidence="10">3.1.21.3</ecNumber>
    </recommendedName>
</protein>
<dbReference type="InterPro" id="IPR004473">
    <property type="entry name" value="Restrct_endonuc_typeI_HsdR"/>
</dbReference>
<gene>
    <name evidence="13" type="ORF">D5018_18990</name>
</gene>
<evidence type="ECO:0000256" key="3">
    <source>
        <dbReference type="ARBA" id="ARBA00022722"/>
    </source>
</evidence>
<evidence type="ECO:0000256" key="10">
    <source>
        <dbReference type="RuleBase" id="RU364115"/>
    </source>
</evidence>
<dbReference type="PANTHER" id="PTHR30195:SF15">
    <property type="entry name" value="TYPE I RESTRICTION ENZYME HINDI ENDONUCLEASE SUBUNIT"/>
    <property type="match status" value="1"/>
</dbReference>
<evidence type="ECO:0000256" key="2">
    <source>
        <dbReference type="ARBA" id="ARBA00008598"/>
    </source>
</evidence>
<comment type="subunit">
    <text evidence="10">The type I restriction/modification system is composed of three polypeptides R, M and S.</text>
</comment>
<keyword evidence="14" id="KW-1185">Reference proteome</keyword>
<feature type="coiled-coil region" evidence="11">
    <location>
        <begin position="529"/>
        <end position="563"/>
    </location>
</feature>
<dbReference type="OrthoDB" id="9758243at2"/>
<comment type="similarity">
    <text evidence="2 10">Belongs to the HsdR family.</text>
</comment>
<dbReference type="EMBL" id="QZEI01000097">
    <property type="protein sequence ID" value="RLV58108.1"/>
    <property type="molecule type" value="Genomic_DNA"/>
</dbReference>
<organism evidence="13 14">
    <name type="scientific">Parashewanella curva</name>
    <dbReference type="NCBI Taxonomy" id="2338552"/>
    <lineage>
        <taxon>Bacteria</taxon>
        <taxon>Pseudomonadati</taxon>
        <taxon>Pseudomonadota</taxon>
        <taxon>Gammaproteobacteria</taxon>
        <taxon>Alteromonadales</taxon>
        <taxon>Shewanellaceae</taxon>
        <taxon>Parashewanella</taxon>
    </lineage>
</organism>
<name>A0A3L8PUK9_9GAMM</name>
<comment type="function">
    <text evidence="10">Subunit R is required for both nuclease and ATPase activities, but not for modification.</text>
</comment>
<evidence type="ECO:0000313" key="13">
    <source>
        <dbReference type="EMBL" id="RLV58108.1"/>
    </source>
</evidence>
<dbReference type="RefSeq" id="WP_121840562.1">
    <property type="nucleotide sequence ID" value="NZ_ML014846.1"/>
</dbReference>
<dbReference type="Pfam" id="PF22679">
    <property type="entry name" value="T1R_D3-like"/>
    <property type="match status" value="1"/>
</dbReference>
<dbReference type="InterPro" id="IPR014001">
    <property type="entry name" value="Helicase_ATP-bd"/>
</dbReference>
<feature type="domain" description="Helicase ATP-binding" evidence="12">
    <location>
        <begin position="321"/>
        <end position="512"/>
    </location>
</feature>
<dbReference type="Pfam" id="PF04313">
    <property type="entry name" value="HSDR_N"/>
    <property type="match status" value="1"/>
</dbReference>
<dbReference type="PANTHER" id="PTHR30195">
    <property type="entry name" value="TYPE I SITE-SPECIFIC DEOXYRIBONUCLEASE PROTEIN SUBUNIT M AND R"/>
    <property type="match status" value="1"/>
</dbReference>
<keyword evidence="3" id="KW-0540">Nuclease</keyword>
<dbReference type="SUPFAM" id="SSF52540">
    <property type="entry name" value="P-loop containing nucleoside triphosphate hydrolases"/>
    <property type="match status" value="1"/>
</dbReference>
<dbReference type="AlphaFoldDB" id="A0A3L8PUK9"/>
<dbReference type="InterPro" id="IPR021810">
    <property type="entry name" value="T1RH-like_C"/>
</dbReference>
<dbReference type="Gene3D" id="3.90.1570.50">
    <property type="match status" value="1"/>
</dbReference>
<dbReference type="NCBIfam" id="TIGR00348">
    <property type="entry name" value="hsdR"/>
    <property type="match status" value="1"/>
</dbReference>
<evidence type="ECO:0000256" key="6">
    <source>
        <dbReference type="ARBA" id="ARBA00022759"/>
    </source>
</evidence>
<keyword evidence="6 13" id="KW-0255">Endonuclease</keyword>
<evidence type="ECO:0000256" key="8">
    <source>
        <dbReference type="ARBA" id="ARBA00022840"/>
    </source>
</evidence>
<dbReference type="EC" id="3.1.21.3" evidence="10"/>
<dbReference type="PROSITE" id="PS51192">
    <property type="entry name" value="HELICASE_ATP_BIND_1"/>
    <property type="match status" value="1"/>
</dbReference>
<reference evidence="13 14" key="1">
    <citation type="submission" date="2018-09" db="EMBL/GenBank/DDBJ databases">
        <title>Phylogeny of the Shewanellaceae, and recommendation for two new genera, Pseudoshewanella and Parashewanella.</title>
        <authorList>
            <person name="Wang G."/>
        </authorList>
    </citation>
    <scope>NUCLEOTIDE SEQUENCE [LARGE SCALE GENOMIC DNA]</scope>
    <source>
        <strain evidence="13 14">C51</strain>
    </source>
</reference>
<dbReference type="CDD" id="cd22332">
    <property type="entry name" value="HsdR_N"/>
    <property type="match status" value="1"/>
</dbReference>
<evidence type="ECO:0000259" key="12">
    <source>
        <dbReference type="PROSITE" id="PS51192"/>
    </source>
</evidence>
<dbReference type="InterPro" id="IPR051268">
    <property type="entry name" value="Type-I_R_enzyme_R_subunit"/>
</dbReference>
<keyword evidence="7 10" id="KW-0378">Hydrolase</keyword>
<dbReference type="Pfam" id="PF11867">
    <property type="entry name" value="T1RH-like_C"/>
    <property type="match status" value="1"/>
</dbReference>
<sequence length="1092" mass="124175">MITEDQLEQQCLDWFTGLGYSYKNGYDIAPDGTEPEREDYHQVVLKQRLLNQLELLNPSLPIEALNQIVSAVSTPETPILIKNNRSFHKYLIEGVPVEYSVFEGGETVGKHTHAQLFDFNNPHNNDFLVVNQFTITGTKGNRRPDVVIFINGLPIAVIELKNPADDHADIWNAYNQIQTYKEEISDFFICNEALVISDGWTARVGSLTANKERFMPWKTVKDENDKPLPEFQLETLIRGFFEPELLLDYIRYFVLFEQDNDTIIKKIAGYHQFHAVRAAVEATVIAKQPDFLYEQRVDERMVAVSATPIYFPKAQSTALANIKQGSGKAGVVWHTQGSGKSISMVCFASKLLQRPELNNPTLVVVTDRNDLDGQLYNTFSMANEVLKQTPKQADDRESLRDLLGRSQSGGIIFTTIQKFALAEQEKEHPILSERSNIIVMSDEAHRNQYGNKAKLKDIKDEHGNIIDHKYVYGYSKYLRDALPRASFIGFTGTPIAIDDKDTRAVFGDYVSVYEIQDAVEDGATVPIYYESRLAKLDINQQEIEELNEQVDEELAEEDETSEREKVKAQWSNLEKLVGAEPRLKQVAQDLVAHFTTRCETFSGKAMIVGMSREICVDLYNAIIAIKPEWHSEDTDKGAIKIVMTGSASDKAKLQPHIYDKKTKKLFEKRFKDVNDPLQLVIVRDMWLTGFDAPCCHTMYIDKPMRGHNLMQAIARVNRVFKDKEGGLVVDYIGIASELKNALKTYTNSSGKGKPTHDSAEAFSVFVEKIDVIRGMFATPVDGEVFSYLDDFEDNTMKYLRGAVNHLSGLSTNKAKDNERDGKRRFLDEMAALTKAFSLCNTLDEANEYKLEVAFYSAVKTAFLKHSSIDKKRTDEERNSAFQHIINNAVKAEGVDDIFAVAGLEKPNIALLSDEFLEDIQNMPERNLAVELLEKLLKDEVKARLKTDVVQEKKYSDRIMETLRKYHNRSIETAQVIEELIKWAKEMAADAEMTSKLNLSPDEIAFYRALIDNEASVRELGDDNLRQLAIELTHQLRKSATVDWHKRDSVRARMRNLVRRLLRRWKYPPDAADAAIKLALEQAEVLADSWYSA</sequence>
<comment type="caution">
    <text evidence="13">The sequence shown here is derived from an EMBL/GenBank/DDBJ whole genome shotgun (WGS) entry which is preliminary data.</text>
</comment>
<dbReference type="InterPro" id="IPR007409">
    <property type="entry name" value="Restrct_endonuc_type1_HsdR_N"/>
</dbReference>
<evidence type="ECO:0000256" key="11">
    <source>
        <dbReference type="SAM" id="Coils"/>
    </source>
</evidence>
<comment type="catalytic activity">
    <reaction evidence="1 10">
        <text>Endonucleolytic cleavage of DNA to give random double-stranded fragments with terminal 5'-phosphates, ATP is simultaneously hydrolyzed.</text>
        <dbReference type="EC" id="3.1.21.3"/>
    </reaction>
</comment>
<dbReference type="SMART" id="SM00487">
    <property type="entry name" value="DEXDc"/>
    <property type="match status" value="1"/>
</dbReference>
<proteinExistence type="inferred from homology"/>
<dbReference type="InterPro" id="IPR055180">
    <property type="entry name" value="HsdR_RecA-like_helicase_dom_2"/>
</dbReference>
<keyword evidence="11" id="KW-0175">Coiled coil</keyword>
<dbReference type="GO" id="GO:0009307">
    <property type="term" value="P:DNA restriction-modification system"/>
    <property type="evidence" value="ECO:0007669"/>
    <property type="project" value="UniProtKB-KW"/>
</dbReference>
<dbReference type="CDD" id="cd18800">
    <property type="entry name" value="SF2_C_EcoR124I-like"/>
    <property type="match status" value="1"/>
</dbReference>
<dbReference type="Proteomes" id="UP000281474">
    <property type="component" value="Unassembled WGS sequence"/>
</dbReference>
<dbReference type="CDD" id="cd18030">
    <property type="entry name" value="DEXHc_RE_I_HsdR"/>
    <property type="match status" value="1"/>
</dbReference>
<keyword evidence="5 10" id="KW-0680">Restriction system</keyword>
<dbReference type="Gene3D" id="3.40.50.300">
    <property type="entry name" value="P-loop containing nucleotide triphosphate hydrolases"/>
    <property type="match status" value="2"/>
</dbReference>
<keyword evidence="4 10" id="KW-0547">Nucleotide-binding</keyword>
<evidence type="ECO:0000256" key="9">
    <source>
        <dbReference type="ARBA" id="ARBA00023125"/>
    </source>
</evidence>
<dbReference type="InterPro" id="IPR027417">
    <property type="entry name" value="P-loop_NTPase"/>
</dbReference>
<evidence type="ECO:0000256" key="7">
    <source>
        <dbReference type="ARBA" id="ARBA00022801"/>
    </source>
</evidence>
<accession>A0A3L8PUK9</accession>
<evidence type="ECO:0000256" key="5">
    <source>
        <dbReference type="ARBA" id="ARBA00022747"/>
    </source>
</evidence>
<dbReference type="Pfam" id="PF18766">
    <property type="entry name" value="SWI2_SNF2"/>
    <property type="match status" value="1"/>
</dbReference>
<dbReference type="GO" id="GO:0003677">
    <property type="term" value="F:DNA binding"/>
    <property type="evidence" value="ECO:0007669"/>
    <property type="project" value="UniProtKB-KW"/>
</dbReference>
<dbReference type="GO" id="GO:0009035">
    <property type="term" value="F:type I site-specific deoxyribonuclease activity"/>
    <property type="evidence" value="ECO:0007669"/>
    <property type="project" value="UniProtKB-EC"/>
</dbReference>
<keyword evidence="9 10" id="KW-0238">DNA-binding</keyword>
<evidence type="ECO:0000256" key="1">
    <source>
        <dbReference type="ARBA" id="ARBA00000851"/>
    </source>
</evidence>
<dbReference type="InterPro" id="IPR040980">
    <property type="entry name" value="SWI2_SNF2"/>
</dbReference>
<keyword evidence="8 10" id="KW-0067">ATP-binding</keyword>
<evidence type="ECO:0000313" key="14">
    <source>
        <dbReference type="Proteomes" id="UP000281474"/>
    </source>
</evidence>
<dbReference type="GO" id="GO:0005524">
    <property type="term" value="F:ATP binding"/>
    <property type="evidence" value="ECO:0007669"/>
    <property type="project" value="UniProtKB-KW"/>
</dbReference>